<dbReference type="RefSeq" id="WP_009182179.1">
    <property type="nucleotide sequence ID" value="NZ_CM001368.1"/>
</dbReference>
<dbReference type="OrthoDB" id="7220054at2"/>
<proteinExistence type="predicted"/>
<accession>G7QB77</accession>
<name>G7QB77_9BACT</name>
<dbReference type="InterPro" id="IPR007001">
    <property type="entry name" value="Shufflon_N"/>
</dbReference>
<evidence type="ECO:0000256" key="1">
    <source>
        <dbReference type="SAM" id="Phobius"/>
    </source>
</evidence>
<reference evidence="4" key="1">
    <citation type="journal article" date="2015" name="Genome Announc.">
        <title>High-Quality Draft Genome Sequence of Desulfovibrio carbinoliphilus FW-101-2B, an Organic Acid-Oxidizing Sulfate-Reducing Bacterium Isolated from Uranium(VI)-Contaminated Groundwater.</title>
        <authorList>
            <person name="Ramsay B.D."/>
            <person name="Hwang C."/>
            <person name="Woo H.L."/>
            <person name="Carroll S.L."/>
            <person name="Lucas S."/>
            <person name="Han J."/>
            <person name="Lapidus A.L."/>
            <person name="Cheng J.F."/>
            <person name="Goodwin L.A."/>
            <person name="Pitluck S."/>
            <person name="Peters L."/>
            <person name="Chertkov O."/>
            <person name="Held B."/>
            <person name="Detter J.C."/>
            <person name="Han C.S."/>
            <person name="Tapia R."/>
            <person name="Land M.L."/>
            <person name="Hauser L.J."/>
            <person name="Kyrpides N.C."/>
            <person name="Ivanova N.N."/>
            <person name="Mikhailova N."/>
            <person name="Pagani I."/>
            <person name="Woyke T."/>
            <person name="Arkin A.P."/>
            <person name="Dehal P."/>
            <person name="Chivian D."/>
            <person name="Criddle C.S."/>
            <person name="Wu W."/>
            <person name="Chakraborty R."/>
            <person name="Hazen T.C."/>
            <person name="Fields M.W."/>
        </authorList>
    </citation>
    <scope>NUCLEOTIDE SEQUENCE [LARGE SCALE GENOMIC DNA]</scope>
    <source>
        <strain evidence="4">FW-101-2B</strain>
    </source>
</reference>
<dbReference type="EMBL" id="CM001368">
    <property type="protein sequence ID" value="EHJ48819.1"/>
    <property type="molecule type" value="Genomic_DNA"/>
</dbReference>
<dbReference type="HOGENOM" id="CLU_737172_0_0_7"/>
<keyword evidence="1" id="KW-0472">Membrane</keyword>
<keyword evidence="4" id="KW-1185">Reference proteome</keyword>
<dbReference type="AlphaFoldDB" id="G7QB77"/>
<keyword evidence="1" id="KW-0812">Transmembrane</keyword>
<evidence type="ECO:0000313" key="4">
    <source>
        <dbReference type="Proteomes" id="UP000004662"/>
    </source>
</evidence>
<protein>
    <submittedName>
        <fullName evidence="3">Shufflon domain protein</fullName>
    </submittedName>
</protein>
<dbReference type="Pfam" id="PF04917">
    <property type="entry name" value="Shufflon_N"/>
    <property type="match status" value="1"/>
</dbReference>
<sequence>MKLIETIGALLILAIMLPVLFNLWSLGSNEIEKRQAADQLAAVTKAAAGYVRKHQTDLLAQATASSGPSISTDPLVAEGFLQDGFQGHNVWGQTYQISFRQPSANALQAIILTTGGRGQDTNDPRFASALVPSAAAMVGGSGGYIPTGDVPGQSPDSLRGAFGGWIVTLANFGIASPGAGHLGALTTFDSSSLGQDFLYRVAVPGHAELNAMQTDLDMTDHSIRNVHELQFTVRTLDGETCDESTEGRTFLDKDQGLYLCRNGKLEVIGDSGNSFLLKNATLAKDGDLITKPVCAPGTETAPQIFVAPSLAAAGAEAPPITAFQAWAISKSETEWEVHLRLLTTDDNLGWINPGSDYGRIMVCTLCGKGN</sequence>
<dbReference type="Proteomes" id="UP000004662">
    <property type="component" value="Chromosome"/>
</dbReference>
<keyword evidence="1" id="KW-1133">Transmembrane helix</keyword>
<gene>
    <name evidence="3" type="ORF">DFW101_2815</name>
</gene>
<dbReference type="eggNOG" id="COG2165">
    <property type="taxonomic scope" value="Bacteria"/>
</dbReference>
<evidence type="ECO:0000259" key="2">
    <source>
        <dbReference type="Pfam" id="PF04917"/>
    </source>
</evidence>
<evidence type="ECO:0000313" key="3">
    <source>
        <dbReference type="EMBL" id="EHJ48819.1"/>
    </source>
</evidence>
<feature type="transmembrane region" description="Helical" evidence="1">
    <location>
        <begin position="6"/>
        <end position="24"/>
    </location>
</feature>
<feature type="domain" description="Bacterial shufflon protein N-terminal" evidence="2">
    <location>
        <begin position="33"/>
        <end position="239"/>
    </location>
</feature>
<dbReference type="STRING" id="694327.DFW101_2815"/>
<organism evidence="3 4">
    <name type="scientific">Solidesulfovibrio carbinoliphilus subsp. oakridgensis</name>
    <dbReference type="NCBI Taxonomy" id="694327"/>
    <lineage>
        <taxon>Bacteria</taxon>
        <taxon>Pseudomonadati</taxon>
        <taxon>Thermodesulfobacteriota</taxon>
        <taxon>Desulfovibrionia</taxon>
        <taxon>Desulfovibrionales</taxon>
        <taxon>Desulfovibrionaceae</taxon>
        <taxon>Solidesulfovibrio</taxon>
    </lineage>
</organism>